<keyword evidence="2" id="KW-0408">Iron</keyword>
<feature type="domain" description="Sulfatase-modifying factor enzyme-like" evidence="4">
    <location>
        <begin position="191"/>
        <end position="315"/>
    </location>
</feature>
<sequence>MNHALTLTADNMQQQLLHQYQMVRSKSLEICSAIETEDYTVQPMADVSPPKWHLGHTTWFFEELLLVRFCPDYSRFNTQYSSLFNSYYKALGAHTLQADRGNLSRPTVNQVIEYRRYVDANLAKLINEHVLTDEMKSLIETGLHHEQQHQELLYMDIKFILASNVVDTQYAVQTLPPAPEPIHGWSGFTQGLYQIGHDAAGFAYDNEKPAHQHYLYPFAISHALVTNGEFLAFIEDGGYAKPEYWLSQGWDWVSQHRIQQPLYWSCLDGEWHEYTLHGLIPLGLNRPLVHISYFEANAFANWKKLRLPTEQELEVFLNQAPLATGFSDTALLHPNNTHNVYGEVWCWTSSQYSAYPRFKAFDGILNEYNGKFMCNQFVLRGGCVATPDQHYRHSYRNFYQPQQRWMFSGIRLAKDIV</sequence>
<accession>A0A351RAV1</accession>
<comment type="caution">
    <text evidence="6">The sequence shown here is derived from an EMBL/GenBank/DDBJ whole genome shotgun (WGS) entry which is preliminary data.</text>
</comment>
<dbReference type="InterPro" id="IPR042095">
    <property type="entry name" value="SUMF_sf"/>
</dbReference>
<dbReference type="Gene3D" id="3.90.1580.10">
    <property type="entry name" value="paralog of FGE (formylglycine-generating enzyme)"/>
    <property type="match status" value="2"/>
</dbReference>
<dbReference type="AlphaFoldDB" id="A0A351RAV1"/>
<dbReference type="STRING" id="1132855.GCA_000384255_02640"/>
<evidence type="ECO:0000259" key="4">
    <source>
        <dbReference type="Pfam" id="PF03781"/>
    </source>
</evidence>
<dbReference type="Pfam" id="PF12867">
    <property type="entry name" value="DinB_2"/>
    <property type="match status" value="1"/>
</dbReference>
<reference evidence="6 7" key="1">
    <citation type="journal article" date="2018" name="Nat. Biotechnol.">
        <title>A standardized bacterial taxonomy based on genome phylogeny substantially revises the tree of life.</title>
        <authorList>
            <person name="Parks D.H."/>
            <person name="Chuvochina M."/>
            <person name="Waite D.W."/>
            <person name="Rinke C."/>
            <person name="Skarshewski A."/>
            <person name="Chaumeil P.A."/>
            <person name="Hugenholtz P."/>
        </authorList>
    </citation>
    <scope>NUCLEOTIDE SEQUENCE [LARGE SCALE GENOMIC DNA]</scope>
    <source>
        <strain evidence="6">UBA9958</strain>
    </source>
</reference>
<dbReference type="NCBIfam" id="TIGR03440">
    <property type="entry name" value="egtB_TIGR03440"/>
    <property type="match status" value="1"/>
</dbReference>
<dbReference type="PANTHER" id="PTHR23150:SF36">
    <property type="entry name" value="HERCYNINE OXYGENASE"/>
    <property type="match status" value="1"/>
</dbReference>
<evidence type="ECO:0000313" key="6">
    <source>
        <dbReference type="EMBL" id="HBA09172.1"/>
    </source>
</evidence>
<dbReference type="GO" id="GO:0052699">
    <property type="term" value="P:ergothioneine biosynthetic process"/>
    <property type="evidence" value="ECO:0007669"/>
    <property type="project" value="InterPro"/>
</dbReference>
<dbReference type="InterPro" id="IPR005532">
    <property type="entry name" value="SUMF_dom"/>
</dbReference>
<dbReference type="Pfam" id="PF03781">
    <property type="entry name" value="FGE-sulfatase"/>
    <property type="match status" value="2"/>
</dbReference>
<dbReference type="InterPro" id="IPR017806">
    <property type="entry name" value="EgtB"/>
</dbReference>
<evidence type="ECO:0000256" key="3">
    <source>
        <dbReference type="ARBA" id="ARBA00037882"/>
    </source>
</evidence>
<feature type="domain" description="Sulfatase-modifying factor enzyme-like" evidence="4">
    <location>
        <begin position="338"/>
        <end position="414"/>
    </location>
</feature>
<dbReference type="InterPro" id="IPR051043">
    <property type="entry name" value="Sulfatase_Mod_Factor_Kinase"/>
</dbReference>
<organism evidence="6 7">
    <name type="scientific">Methylotenera mobilis</name>
    <dbReference type="NCBI Taxonomy" id="359408"/>
    <lineage>
        <taxon>Bacteria</taxon>
        <taxon>Pseudomonadati</taxon>
        <taxon>Pseudomonadota</taxon>
        <taxon>Betaproteobacteria</taxon>
        <taxon>Nitrosomonadales</taxon>
        <taxon>Methylophilaceae</taxon>
        <taxon>Methylotenera</taxon>
    </lineage>
</organism>
<evidence type="ECO:0000313" key="7">
    <source>
        <dbReference type="Proteomes" id="UP000264313"/>
    </source>
</evidence>
<dbReference type="Proteomes" id="UP000264313">
    <property type="component" value="Unassembled WGS sequence"/>
</dbReference>
<dbReference type="InterPro" id="IPR016187">
    <property type="entry name" value="CTDL_fold"/>
</dbReference>
<dbReference type="SUPFAM" id="SSF109854">
    <property type="entry name" value="DinB/YfiT-like putative metalloenzymes"/>
    <property type="match status" value="1"/>
</dbReference>
<dbReference type="SUPFAM" id="SSF56436">
    <property type="entry name" value="C-type lectin-like"/>
    <property type="match status" value="1"/>
</dbReference>
<dbReference type="InterPro" id="IPR024775">
    <property type="entry name" value="DinB-like"/>
</dbReference>
<dbReference type="EMBL" id="DNAA01000151">
    <property type="protein sequence ID" value="HBA09172.1"/>
    <property type="molecule type" value="Genomic_DNA"/>
</dbReference>
<gene>
    <name evidence="6" type="ORF">DCW48_06170</name>
</gene>
<protein>
    <submittedName>
        <fullName evidence="6">Ergothioneine biosynthesis protein EgtB</fullName>
    </submittedName>
</protein>
<comment type="pathway">
    <text evidence="3">Amino-acid biosynthesis; ergothioneine biosynthesis.</text>
</comment>
<evidence type="ECO:0000256" key="2">
    <source>
        <dbReference type="ARBA" id="ARBA00023004"/>
    </source>
</evidence>
<name>A0A351RAV1_9PROT</name>
<keyword evidence="1" id="KW-0560">Oxidoreductase</keyword>
<dbReference type="InterPro" id="IPR034660">
    <property type="entry name" value="DinB/YfiT-like"/>
</dbReference>
<feature type="domain" description="DinB-like" evidence="5">
    <location>
        <begin position="19"/>
        <end position="151"/>
    </location>
</feature>
<evidence type="ECO:0000256" key="1">
    <source>
        <dbReference type="ARBA" id="ARBA00023002"/>
    </source>
</evidence>
<dbReference type="PANTHER" id="PTHR23150">
    <property type="entry name" value="SULFATASE MODIFYING FACTOR 1, 2"/>
    <property type="match status" value="1"/>
</dbReference>
<proteinExistence type="predicted"/>
<evidence type="ECO:0000259" key="5">
    <source>
        <dbReference type="Pfam" id="PF12867"/>
    </source>
</evidence>